<keyword evidence="4" id="KW-1185">Reference proteome</keyword>
<dbReference type="PROSITE" id="PS00380">
    <property type="entry name" value="RHODANESE_1"/>
    <property type="match status" value="1"/>
</dbReference>
<dbReference type="InParanoid" id="A0A7X0JRX0"/>
<keyword evidence="3" id="KW-0670">Pyruvate</keyword>
<dbReference type="EMBL" id="JACHHT010000001">
    <property type="protein sequence ID" value="MBB6520664.1"/>
    <property type="molecule type" value="Genomic_DNA"/>
</dbReference>
<evidence type="ECO:0000313" key="4">
    <source>
        <dbReference type="Proteomes" id="UP000528457"/>
    </source>
</evidence>
<feature type="domain" description="Rhodanese" evidence="2">
    <location>
        <begin position="22"/>
        <end position="129"/>
    </location>
</feature>
<evidence type="ECO:0000256" key="1">
    <source>
        <dbReference type="ARBA" id="ARBA00022737"/>
    </source>
</evidence>
<dbReference type="Gene3D" id="3.40.250.10">
    <property type="entry name" value="Rhodanese-like domain"/>
    <property type="match status" value="2"/>
</dbReference>
<protein>
    <submittedName>
        <fullName evidence="3">Thiosulfate/3-mercaptopyruvate sulfurtransferase</fullName>
        <ecNumber evidence="3">2.8.1.1</ecNumber>
        <ecNumber evidence="3">2.8.1.2</ecNumber>
    </submittedName>
</protein>
<keyword evidence="3" id="KW-0808">Transferase</keyword>
<gene>
    <name evidence="3" type="ORF">HNR48_000942</name>
</gene>
<accession>A0A7X0JRX0</accession>
<comment type="caution">
    <text evidence="3">The sequence shown here is derived from an EMBL/GenBank/DDBJ whole genome shotgun (WGS) entry which is preliminary data.</text>
</comment>
<feature type="domain" description="Rhodanese" evidence="2">
    <location>
        <begin position="161"/>
        <end position="271"/>
    </location>
</feature>
<organism evidence="3 4">
    <name type="scientific">Pseudoteredinibacter isoporae</name>
    <dbReference type="NCBI Taxonomy" id="570281"/>
    <lineage>
        <taxon>Bacteria</taxon>
        <taxon>Pseudomonadati</taxon>
        <taxon>Pseudomonadota</taxon>
        <taxon>Gammaproteobacteria</taxon>
        <taxon>Cellvibrionales</taxon>
        <taxon>Cellvibrionaceae</taxon>
        <taxon>Pseudoteredinibacter</taxon>
    </lineage>
</organism>
<dbReference type="SUPFAM" id="SSF52821">
    <property type="entry name" value="Rhodanese/Cell cycle control phosphatase"/>
    <property type="match status" value="2"/>
</dbReference>
<dbReference type="Proteomes" id="UP000528457">
    <property type="component" value="Unassembled WGS sequence"/>
</dbReference>
<dbReference type="FunCoup" id="A0A7X0JRX0">
    <property type="interactions" value="545"/>
</dbReference>
<dbReference type="SMART" id="SM00450">
    <property type="entry name" value="RHOD"/>
    <property type="match status" value="2"/>
</dbReference>
<dbReference type="PANTHER" id="PTHR43855:SF1">
    <property type="entry name" value="THIOSULFATE SULFURTRANSFERASE"/>
    <property type="match status" value="1"/>
</dbReference>
<dbReference type="PROSITE" id="PS50206">
    <property type="entry name" value="RHODANESE_3"/>
    <property type="match status" value="2"/>
</dbReference>
<dbReference type="InterPro" id="IPR001763">
    <property type="entry name" value="Rhodanese-like_dom"/>
</dbReference>
<dbReference type="InterPro" id="IPR001307">
    <property type="entry name" value="Thiosulphate_STrfase_CS"/>
</dbReference>
<evidence type="ECO:0000313" key="3">
    <source>
        <dbReference type="EMBL" id="MBB6520664.1"/>
    </source>
</evidence>
<dbReference type="EC" id="2.8.1.2" evidence="3"/>
<dbReference type="EC" id="2.8.1.1" evidence="3"/>
<evidence type="ECO:0000259" key="2">
    <source>
        <dbReference type="PROSITE" id="PS50206"/>
    </source>
</evidence>
<name>A0A7X0JRX0_9GAMM</name>
<reference evidence="3 4" key="1">
    <citation type="submission" date="2020-08" db="EMBL/GenBank/DDBJ databases">
        <title>Genomic Encyclopedia of Type Strains, Phase IV (KMG-IV): sequencing the most valuable type-strain genomes for metagenomic binning, comparative biology and taxonomic classification.</title>
        <authorList>
            <person name="Goeker M."/>
        </authorList>
    </citation>
    <scope>NUCLEOTIDE SEQUENCE [LARGE SCALE GENOMIC DNA]</scope>
    <source>
        <strain evidence="3 4">DSM 22368</strain>
    </source>
</reference>
<proteinExistence type="predicted"/>
<dbReference type="GO" id="GO:0016784">
    <property type="term" value="F:3-mercaptopyruvate sulfurtransferase activity"/>
    <property type="evidence" value="ECO:0007669"/>
    <property type="project" value="UniProtKB-EC"/>
</dbReference>
<dbReference type="AlphaFoldDB" id="A0A7X0JRX0"/>
<dbReference type="CDD" id="cd01449">
    <property type="entry name" value="TST_Repeat_2"/>
    <property type="match status" value="1"/>
</dbReference>
<dbReference type="GO" id="GO:0004792">
    <property type="term" value="F:thiosulfate-cyanide sulfurtransferase activity"/>
    <property type="evidence" value="ECO:0007669"/>
    <property type="project" value="UniProtKB-EC"/>
</dbReference>
<keyword evidence="1" id="KW-0677">Repeat</keyword>
<dbReference type="CDD" id="cd01448">
    <property type="entry name" value="TST_Repeat_1"/>
    <property type="match status" value="1"/>
</dbReference>
<dbReference type="PANTHER" id="PTHR43855">
    <property type="entry name" value="THIOSULFATE SULFURTRANSFERASE"/>
    <property type="match status" value="1"/>
</dbReference>
<dbReference type="InterPro" id="IPR036873">
    <property type="entry name" value="Rhodanese-like_dom_sf"/>
</dbReference>
<dbReference type="RefSeq" id="WP_243749357.1">
    <property type="nucleotide sequence ID" value="NZ_JAAONY010000001.1"/>
</dbReference>
<dbReference type="InterPro" id="IPR051126">
    <property type="entry name" value="Thiosulfate_sulfurtransferase"/>
</dbReference>
<dbReference type="Pfam" id="PF00581">
    <property type="entry name" value="Rhodanese"/>
    <property type="match status" value="2"/>
</dbReference>
<sequence length="271" mass="30094">MPSAPTLMPLIVEPEAFQQQEQSDRLIIVDLCDRDTYLRGHIPGAIHIDPKATTRGGQPPGLLPEEAELKAIVEKLGLQEDSHLLVYDNEGGGWAGRFIWLLDCINVQSYSYLNGGLTAWQAIDGPLQSGEETALQNARIEINISKAPSVSREEIEFLLGAPGSIDIWDARSPEEYRGEKIVAQRGGHIPGAINGNWLDFMDREQHLKIRSDAQTYLKNLGIDGSRPIITHCQTHHRSGLTYLIAKALDYDIRAYPGSWSEWGNASDTEIE</sequence>